<keyword evidence="2" id="KW-0547">Nucleotide-binding</keyword>
<dbReference type="PANTHER" id="PTHR45821:SF14">
    <property type="entry name" value="HELICASE C-TERMINAL DOMAIN-CONTAINING PROTEIN"/>
    <property type="match status" value="1"/>
</dbReference>
<evidence type="ECO:0000256" key="5">
    <source>
        <dbReference type="ARBA" id="ARBA00023242"/>
    </source>
</evidence>
<reference evidence="7" key="2">
    <citation type="submission" date="2015-06" db="UniProtKB">
        <authorList>
            <consortium name="EnsemblPlants"/>
        </authorList>
    </citation>
    <scope>IDENTIFICATION</scope>
    <source>
        <strain evidence="7">cv. Heinz 1706</strain>
    </source>
</reference>
<keyword evidence="4" id="KW-0067">ATP-binding</keyword>
<dbReference type="InterPro" id="IPR000330">
    <property type="entry name" value="SNF2_N"/>
</dbReference>
<dbReference type="PaxDb" id="4081-Solyc01g049740.1.1"/>
<evidence type="ECO:0000256" key="2">
    <source>
        <dbReference type="ARBA" id="ARBA00022741"/>
    </source>
</evidence>
<dbReference type="GO" id="GO:0080188">
    <property type="term" value="P:gene silencing by siRNA-directed DNA methylation"/>
    <property type="evidence" value="ECO:0007669"/>
    <property type="project" value="InterPro"/>
</dbReference>
<proteinExistence type="predicted"/>
<dbReference type="Gene3D" id="3.40.50.10810">
    <property type="entry name" value="Tandem AAA-ATPase domain"/>
    <property type="match status" value="1"/>
</dbReference>
<dbReference type="AlphaFoldDB" id="K4AVF4"/>
<name>K4AVF4_SOLLC</name>
<keyword evidence="5" id="KW-0539">Nucleus</keyword>
<evidence type="ECO:0000256" key="4">
    <source>
        <dbReference type="ARBA" id="ARBA00022840"/>
    </source>
</evidence>
<evidence type="ECO:0000256" key="3">
    <source>
        <dbReference type="ARBA" id="ARBA00022806"/>
    </source>
</evidence>
<dbReference type="HOGENOM" id="CLU_100786_0_0_1"/>
<dbReference type="PANTHER" id="PTHR45821">
    <property type="entry name" value="SNF2 DOMAIN-CONTAINING PROTEIN CLASSY 2-RELATED"/>
    <property type="match status" value="1"/>
</dbReference>
<sequence>MLSLYLILSSGSPIYIYMTLKFLEFSHLQSYLKLFPKSQPVIIPPSSLPLKCEAEFQKWEVDVLFHNLNNNDFSLQEDEATMVKLGSCVKGNRVLGISYDLARILTGDDGNDYAKLIREILLKYPGLLVLKEGNTAWNEQSLVWKALKKVETEKRKVLSGSPSQNSIKVIQHSLCSQSKVYRKFGEQLLRRILENSSSFYEQNLVSLISVHPSLVSKRKKFSDLVSQLKDRSCRLDPDTGK</sequence>
<evidence type="ECO:0000313" key="7">
    <source>
        <dbReference type="EnsemblPlants" id="Solyc01g049740.1.1"/>
    </source>
</evidence>
<evidence type="ECO:0000313" key="8">
    <source>
        <dbReference type="Proteomes" id="UP000004994"/>
    </source>
</evidence>
<dbReference type="Pfam" id="PF00176">
    <property type="entry name" value="SNF2-rel_dom"/>
    <property type="match status" value="1"/>
</dbReference>
<dbReference type="GO" id="GO:0005634">
    <property type="term" value="C:nucleus"/>
    <property type="evidence" value="ECO:0007669"/>
    <property type="project" value="UniProtKB-SubCell"/>
</dbReference>
<reference evidence="7" key="1">
    <citation type="journal article" date="2012" name="Nature">
        <title>The tomato genome sequence provides insights into fleshy fruit evolution.</title>
        <authorList>
            <consortium name="Tomato Genome Consortium"/>
        </authorList>
    </citation>
    <scope>NUCLEOTIDE SEQUENCE [LARGE SCALE GENOMIC DNA]</scope>
    <source>
        <strain evidence="7">cv. Heinz 1706</strain>
    </source>
</reference>
<evidence type="ECO:0000256" key="1">
    <source>
        <dbReference type="ARBA" id="ARBA00004123"/>
    </source>
</evidence>
<dbReference type="GO" id="GO:0004386">
    <property type="term" value="F:helicase activity"/>
    <property type="evidence" value="ECO:0007669"/>
    <property type="project" value="UniProtKB-KW"/>
</dbReference>
<dbReference type="eggNOG" id="KOG0390">
    <property type="taxonomic scope" value="Eukaryota"/>
</dbReference>
<feature type="domain" description="SNF2 N-terminal" evidence="6">
    <location>
        <begin position="41"/>
        <end position="168"/>
    </location>
</feature>
<accession>K4AVF4</accession>
<dbReference type="InParanoid" id="K4AVF4"/>
<dbReference type="EnsemblPlants" id="Solyc01g049740.1.1">
    <property type="protein sequence ID" value="Solyc01g049740.1.1"/>
    <property type="gene ID" value="Solyc01g049740.1"/>
</dbReference>
<dbReference type="Proteomes" id="UP000004994">
    <property type="component" value="Chromosome 1"/>
</dbReference>
<keyword evidence="8" id="KW-1185">Reference proteome</keyword>
<evidence type="ECO:0000259" key="6">
    <source>
        <dbReference type="Pfam" id="PF00176"/>
    </source>
</evidence>
<dbReference type="PhylomeDB" id="K4AVF4"/>
<protein>
    <recommendedName>
        <fullName evidence="6">SNF2 N-terminal domain-containing protein</fullName>
    </recommendedName>
</protein>
<dbReference type="InterPro" id="IPR044567">
    <property type="entry name" value="CLSY/DRD1"/>
</dbReference>
<keyword evidence="3" id="KW-0347">Helicase</keyword>
<dbReference type="STRING" id="4081.K4AVF4"/>
<organism evidence="7">
    <name type="scientific">Solanum lycopersicum</name>
    <name type="common">Tomato</name>
    <name type="synonym">Lycopersicon esculentum</name>
    <dbReference type="NCBI Taxonomy" id="4081"/>
    <lineage>
        <taxon>Eukaryota</taxon>
        <taxon>Viridiplantae</taxon>
        <taxon>Streptophyta</taxon>
        <taxon>Embryophyta</taxon>
        <taxon>Tracheophyta</taxon>
        <taxon>Spermatophyta</taxon>
        <taxon>Magnoliopsida</taxon>
        <taxon>eudicotyledons</taxon>
        <taxon>Gunneridae</taxon>
        <taxon>Pentapetalae</taxon>
        <taxon>asterids</taxon>
        <taxon>lamiids</taxon>
        <taxon>Solanales</taxon>
        <taxon>Solanaceae</taxon>
        <taxon>Solanoideae</taxon>
        <taxon>Solaneae</taxon>
        <taxon>Solanum</taxon>
        <taxon>Solanum subgen. Lycopersicon</taxon>
    </lineage>
</organism>
<dbReference type="GO" id="GO:0005524">
    <property type="term" value="F:ATP binding"/>
    <property type="evidence" value="ECO:0007669"/>
    <property type="project" value="UniProtKB-KW"/>
</dbReference>
<comment type="subcellular location">
    <subcellularLocation>
        <location evidence="1">Nucleus</location>
    </subcellularLocation>
</comment>
<keyword evidence="3" id="KW-0378">Hydrolase</keyword>
<dbReference type="Gramene" id="Solyc01g049740.1.1">
    <property type="protein sequence ID" value="Solyc01g049740.1.1"/>
    <property type="gene ID" value="Solyc01g049740.1"/>
</dbReference>
<dbReference type="InterPro" id="IPR038718">
    <property type="entry name" value="SNF2-like_sf"/>
</dbReference>